<evidence type="ECO:0000256" key="1">
    <source>
        <dbReference type="ARBA" id="ARBA00004173"/>
    </source>
</evidence>
<protein>
    <submittedName>
        <fullName evidence="7">Uncharacterized protein</fullName>
    </submittedName>
</protein>
<dbReference type="GeneID" id="89933470"/>
<evidence type="ECO:0000256" key="4">
    <source>
        <dbReference type="ARBA" id="ARBA00022824"/>
    </source>
</evidence>
<dbReference type="InterPro" id="IPR029058">
    <property type="entry name" value="AB_hydrolase_fold"/>
</dbReference>
<proteinExistence type="predicted"/>
<evidence type="ECO:0000256" key="5">
    <source>
        <dbReference type="ARBA" id="ARBA00023128"/>
    </source>
</evidence>
<comment type="subcellular location">
    <subcellularLocation>
        <location evidence="2">Endoplasmic reticulum</location>
    </subcellularLocation>
    <subcellularLocation>
        <location evidence="3">Membrane</location>
    </subcellularLocation>
    <subcellularLocation>
        <location evidence="1">Mitochondrion</location>
    </subcellularLocation>
</comment>
<keyword evidence="4" id="KW-0256">Endoplasmic reticulum</keyword>
<dbReference type="EMBL" id="MU853358">
    <property type="protein sequence ID" value="KAK4109057.1"/>
    <property type="molecule type" value="Genomic_DNA"/>
</dbReference>
<dbReference type="RefSeq" id="XP_064666627.1">
    <property type="nucleotide sequence ID" value="XM_064809346.1"/>
</dbReference>
<reference evidence="7" key="1">
    <citation type="journal article" date="2023" name="Mol. Phylogenet. Evol.">
        <title>Genome-scale phylogeny and comparative genomics of the fungal order Sordariales.</title>
        <authorList>
            <person name="Hensen N."/>
            <person name="Bonometti L."/>
            <person name="Westerberg I."/>
            <person name="Brannstrom I.O."/>
            <person name="Guillou S."/>
            <person name="Cros-Aarteil S."/>
            <person name="Calhoun S."/>
            <person name="Haridas S."/>
            <person name="Kuo A."/>
            <person name="Mondo S."/>
            <person name="Pangilinan J."/>
            <person name="Riley R."/>
            <person name="LaButti K."/>
            <person name="Andreopoulos B."/>
            <person name="Lipzen A."/>
            <person name="Chen C."/>
            <person name="Yan M."/>
            <person name="Daum C."/>
            <person name="Ng V."/>
            <person name="Clum A."/>
            <person name="Steindorff A."/>
            <person name="Ohm R.A."/>
            <person name="Martin F."/>
            <person name="Silar P."/>
            <person name="Natvig D.O."/>
            <person name="Lalanne C."/>
            <person name="Gautier V."/>
            <person name="Ament-Velasquez S.L."/>
            <person name="Kruys A."/>
            <person name="Hutchinson M.I."/>
            <person name="Powell A.J."/>
            <person name="Barry K."/>
            <person name="Miller A.N."/>
            <person name="Grigoriev I.V."/>
            <person name="Debuchy R."/>
            <person name="Gladieux P."/>
            <person name="Hiltunen Thoren M."/>
            <person name="Johannesson H."/>
        </authorList>
    </citation>
    <scope>NUCLEOTIDE SEQUENCE</scope>
    <source>
        <strain evidence="7">CBS 508.74</strain>
    </source>
</reference>
<evidence type="ECO:0000256" key="6">
    <source>
        <dbReference type="ARBA" id="ARBA00023136"/>
    </source>
</evidence>
<name>A0AAN6QLP7_9PEZI</name>
<keyword evidence="8" id="KW-1185">Reference proteome</keyword>
<dbReference type="GO" id="GO:0016020">
    <property type="term" value="C:membrane"/>
    <property type="evidence" value="ECO:0007669"/>
    <property type="project" value="UniProtKB-SubCell"/>
</dbReference>
<dbReference type="GO" id="GO:0005783">
    <property type="term" value="C:endoplasmic reticulum"/>
    <property type="evidence" value="ECO:0007669"/>
    <property type="project" value="UniProtKB-SubCell"/>
</dbReference>
<evidence type="ECO:0000256" key="2">
    <source>
        <dbReference type="ARBA" id="ARBA00004240"/>
    </source>
</evidence>
<dbReference type="PANTHER" id="PTHR48182:SF2">
    <property type="entry name" value="PROTEIN SERAC1"/>
    <property type="match status" value="1"/>
</dbReference>
<dbReference type="GO" id="GO:0005739">
    <property type="term" value="C:mitochondrion"/>
    <property type="evidence" value="ECO:0007669"/>
    <property type="project" value="UniProtKB-SubCell"/>
</dbReference>
<gene>
    <name evidence="7" type="ORF">N656DRAFT_354062</name>
</gene>
<evidence type="ECO:0000313" key="7">
    <source>
        <dbReference type="EMBL" id="KAK4109057.1"/>
    </source>
</evidence>
<accession>A0AAN6QLP7</accession>
<keyword evidence="5" id="KW-0496">Mitochondrion</keyword>
<dbReference type="AlphaFoldDB" id="A0AAN6QLP7"/>
<dbReference type="InterPro" id="IPR052374">
    <property type="entry name" value="SERAC1"/>
</dbReference>
<sequence>MEDQTAALIIVTGIIDRRQWLAVGPEVGDTKSYNGPFCFLAKSFRSLRISVFHTVEPNPNSEDDDAIINLPDIRQRSVDLLHFVDRKHRRRDKITPSAANTAGKLDDLASDSAPPVLIFAGHDLGGIVVKQALLTANSKARFDWIVSACISVVFVETPHYAPDLHAWERTILRMLGLVEGSFDFVSFFKYLPAFASRVEEDFQDAFESLPVINFYTKASPLYNVRTSTRSPAFLAFLAFRIHL</sequence>
<comment type="caution">
    <text evidence="7">The sequence shown here is derived from an EMBL/GenBank/DDBJ whole genome shotgun (WGS) entry which is preliminary data.</text>
</comment>
<organism evidence="7 8">
    <name type="scientific">Canariomyces notabilis</name>
    <dbReference type="NCBI Taxonomy" id="2074819"/>
    <lineage>
        <taxon>Eukaryota</taxon>
        <taxon>Fungi</taxon>
        <taxon>Dikarya</taxon>
        <taxon>Ascomycota</taxon>
        <taxon>Pezizomycotina</taxon>
        <taxon>Sordariomycetes</taxon>
        <taxon>Sordariomycetidae</taxon>
        <taxon>Sordariales</taxon>
        <taxon>Chaetomiaceae</taxon>
        <taxon>Canariomyces</taxon>
    </lineage>
</organism>
<reference evidence="7" key="2">
    <citation type="submission" date="2023-05" db="EMBL/GenBank/DDBJ databases">
        <authorList>
            <consortium name="Lawrence Berkeley National Laboratory"/>
            <person name="Steindorff A."/>
            <person name="Hensen N."/>
            <person name="Bonometti L."/>
            <person name="Westerberg I."/>
            <person name="Brannstrom I.O."/>
            <person name="Guillou S."/>
            <person name="Cros-Aarteil S."/>
            <person name="Calhoun S."/>
            <person name="Haridas S."/>
            <person name="Kuo A."/>
            <person name="Mondo S."/>
            <person name="Pangilinan J."/>
            <person name="Riley R."/>
            <person name="Labutti K."/>
            <person name="Andreopoulos B."/>
            <person name="Lipzen A."/>
            <person name="Chen C."/>
            <person name="Yanf M."/>
            <person name="Daum C."/>
            <person name="Ng V."/>
            <person name="Clum A."/>
            <person name="Ohm R."/>
            <person name="Martin F."/>
            <person name="Silar P."/>
            <person name="Natvig D."/>
            <person name="Lalanne C."/>
            <person name="Gautier V."/>
            <person name="Ament-Velasquez S.L."/>
            <person name="Kruys A."/>
            <person name="Hutchinson M.I."/>
            <person name="Powell A.J."/>
            <person name="Barry K."/>
            <person name="Miller A.N."/>
            <person name="Grigoriev I.V."/>
            <person name="Debuchy R."/>
            <person name="Gladieux P."/>
            <person name="Thoren M.H."/>
            <person name="Johannesson H."/>
        </authorList>
    </citation>
    <scope>NUCLEOTIDE SEQUENCE</scope>
    <source>
        <strain evidence="7">CBS 508.74</strain>
    </source>
</reference>
<evidence type="ECO:0000313" key="8">
    <source>
        <dbReference type="Proteomes" id="UP001302812"/>
    </source>
</evidence>
<keyword evidence="6" id="KW-0472">Membrane</keyword>
<dbReference type="SUPFAM" id="SSF53474">
    <property type="entry name" value="alpha/beta-Hydrolases"/>
    <property type="match status" value="1"/>
</dbReference>
<dbReference type="Proteomes" id="UP001302812">
    <property type="component" value="Unassembled WGS sequence"/>
</dbReference>
<dbReference type="PANTHER" id="PTHR48182">
    <property type="entry name" value="PROTEIN SERAC1"/>
    <property type="match status" value="1"/>
</dbReference>
<evidence type="ECO:0000256" key="3">
    <source>
        <dbReference type="ARBA" id="ARBA00004370"/>
    </source>
</evidence>